<dbReference type="EMBL" id="RQVS01000001">
    <property type="protein sequence ID" value="RRJ88658.1"/>
    <property type="molecule type" value="Genomic_DNA"/>
</dbReference>
<dbReference type="InterPro" id="IPR036441">
    <property type="entry name" value="DHquinase_II_sf"/>
</dbReference>
<evidence type="ECO:0000256" key="7">
    <source>
        <dbReference type="ARBA" id="ARBA00023239"/>
    </source>
</evidence>
<proteinExistence type="inferred from homology"/>
<protein>
    <recommendedName>
        <fullName evidence="5 8">3-dehydroquinate dehydratase</fullName>
        <shortName evidence="8">3-dehydroquinase</shortName>
        <ecNumber evidence="5 8">4.2.1.10</ecNumber>
    </recommendedName>
    <alternativeName>
        <fullName evidence="8">Type II DHQase</fullName>
    </alternativeName>
</protein>
<name>A0A3P3W2Q7_9MICO</name>
<dbReference type="GO" id="GO:0009073">
    <property type="term" value="P:aromatic amino acid family biosynthetic process"/>
    <property type="evidence" value="ECO:0007669"/>
    <property type="project" value="UniProtKB-KW"/>
</dbReference>
<dbReference type="PIRSF" id="PIRSF001399">
    <property type="entry name" value="DHquinase_II"/>
    <property type="match status" value="1"/>
</dbReference>
<dbReference type="NCBIfam" id="NF003805">
    <property type="entry name" value="PRK05395.1-2"/>
    <property type="match status" value="1"/>
</dbReference>
<feature type="binding site" evidence="8 10">
    <location>
        <begin position="104"/>
        <end position="105"/>
    </location>
    <ligand>
        <name>substrate</name>
    </ligand>
</feature>
<comment type="catalytic activity">
    <reaction evidence="1 8">
        <text>3-dehydroquinate = 3-dehydroshikimate + H2O</text>
        <dbReference type="Rhea" id="RHEA:21096"/>
        <dbReference type="ChEBI" id="CHEBI:15377"/>
        <dbReference type="ChEBI" id="CHEBI:16630"/>
        <dbReference type="ChEBI" id="CHEBI:32364"/>
        <dbReference type="EC" id="4.2.1.10"/>
    </reaction>
</comment>
<dbReference type="Gene3D" id="3.40.50.9100">
    <property type="entry name" value="Dehydroquinase, class II"/>
    <property type="match status" value="1"/>
</dbReference>
<reference evidence="12 13" key="1">
    <citation type="submission" date="2018-11" db="EMBL/GenBank/DDBJ databases">
        <title>YIM 102482-1 draft genome.</title>
        <authorList>
            <person name="Li G."/>
            <person name="Jiang Y."/>
        </authorList>
    </citation>
    <scope>NUCLEOTIDE SEQUENCE [LARGE SCALE GENOMIC DNA]</scope>
    <source>
        <strain evidence="12 13">YIM 102482-1</strain>
    </source>
</reference>
<dbReference type="GO" id="GO:0003855">
    <property type="term" value="F:3-dehydroquinate dehydratase activity"/>
    <property type="evidence" value="ECO:0007669"/>
    <property type="project" value="UniProtKB-UniRule"/>
</dbReference>
<dbReference type="GO" id="GO:0019631">
    <property type="term" value="P:quinate catabolic process"/>
    <property type="evidence" value="ECO:0007669"/>
    <property type="project" value="TreeGrafter"/>
</dbReference>
<comment type="subunit">
    <text evidence="4 8">Homododecamer.</text>
</comment>
<evidence type="ECO:0000256" key="3">
    <source>
        <dbReference type="ARBA" id="ARBA00011037"/>
    </source>
</evidence>
<dbReference type="Pfam" id="PF01220">
    <property type="entry name" value="DHquinase_II"/>
    <property type="match status" value="1"/>
</dbReference>
<evidence type="ECO:0000256" key="5">
    <source>
        <dbReference type="ARBA" id="ARBA00012060"/>
    </source>
</evidence>
<evidence type="ECO:0000313" key="12">
    <source>
        <dbReference type="EMBL" id="RRJ88658.1"/>
    </source>
</evidence>
<feature type="binding site" evidence="8 10">
    <location>
        <position position="90"/>
    </location>
    <ligand>
        <name>substrate</name>
    </ligand>
</feature>
<dbReference type="SUPFAM" id="SSF52304">
    <property type="entry name" value="Type II 3-dehydroquinate dehydratase"/>
    <property type="match status" value="1"/>
</dbReference>
<accession>A0A3P3W2Q7</accession>
<comment type="function">
    <text evidence="8">Catalyzes a trans-dehydration via an enolate intermediate.</text>
</comment>
<dbReference type="PANTHER" id="PTHR21272:SF3">
    <property type="entry name" value="CATABOLIC 3-DEHYDROQUINASE"/>
    <property type="match status" value="1"/>
</dbReference>
<dbReference type="Proteomes" id="UP000274391">
    <property type="component" value="Unassembled WGS sequence"/>
</dbReference>
<dbReference type="OrthoDB" id="9790793at2"/>
<evidence type="ECO:0000256" key="1">
    <source>
        <dbReference type="ARBA" id="ARBA00001864"/>
    </source>
</evidence>
<evidence type="ECO:0000256" key="6">
    <source>
        <dbReference type="ARBA" id="ARBA00023141"/>
    </source>
</evidence>
<dbReference type="PROSITE" id="PS01029">
    <property type="entry name" value="DEHYDROQUINASE_II"/>
    <property type="match status" value="1"/>
</dbReference>
<comment type="similarity">
    <text evidence="3 8">Belongs to the type-II 3-dehydroquinase family.</text>
</comment>
<dbReference type="NCBIfam" id="NF003806">
    <property type="entry name" value="PRK05395.1-3"/>
    <property type="match status" value="1"/>
</dbReference>
<keyword evidence="7 8" id="KW-0456">Lyase</keyword>
<dbReference type="UniPathway" id="UPA00053">
    <property type="reaction ID" value="UER00086"/>
</dbReference>
<dbReference type="InterPro" id="IPR018509">
    <property type="entry name" value="DHquinase_II_CS"/>
</dbReference>
<feature type="binding site" evidence="8 10">
    <location>
        <position position="77"/>
    </location>
    <ligand>
        <name>substrate</name>
    </ligand>
</feature>
<feature type="site" description="Transition state stabilizer" evidence="8 11">
    <location>
        <position position="21"/>
    </location>
</feature>
<evidence type="ECO:0000256" key="10">
    <source>
        <dbReference type="PIRSR" id="PIRSR001399-2"/>
    </source>
</evidence>
<keyword evidence="13" id="KW-1185">Reference proteome</keyword>
<dbReference type="NCBIfam" id="NF003807">
    <property type="entry name" value="PRK05395.1-4"/>
    <property type="match status" value="1"/>
</dbReference>
<dbReference type="AlphaFoldDB" id="A0A3P3W2Q7"/>
<sequence length="150" mass="16648">MTQRPRILVVNGPNLNTLGQREPEIYGHETLADVETRCRRRADQLGLDIDFMQSNHEGEIVDAIQQARGTAAGILINPAAYSHTSVAIHDALAFAELPTFEVHISQVHRREQFRHHSYVSHIADAVLAGAGTLGYELGLEWLAERVSDTN</sequence>
<comment type="pathway">
    <text evidence="2 8">Metabolic intermediate biosynthesis; chorismate biosynthesis; chorismate from D-erythrose 4-phosphate and phosphoenolpyruvate: step 3/7.</text>
</comment>
<dbReference type="HAMAP" id="MF_00169">
    <property type="entry name" value="AroQ"/>
    <property type="match status" value="1"/>
</dbReference>
<comment type="caution">
    <text evidence="12">The sequence shown here is derived from an EMBL/GenBank/DDBJ whole genome shotgun (WGS) entry which is preliminary data.</text>
</comment>
<evidence type="ECO:0000256" key="11">
    <source>
        <dbReference type="PIRSR" id="PIRSR001399-3"/>
    </source>
</evidence>
<dbReference type="CDD" id="cd00466">
    <property type="entry name" value="DHQase_II"/>
    <property type="match status" value="1"/>
</dbReference>
<organism evidence="12 13">
    <name type="scientific">Gulosibacter macacae</name>
    <dbReference type="NCBI Taxonomy" id="2488791"/>
    <lineage>
        <taxon>Bacteria</taxon>
        <taxon>Bacillati</taxon>
        <taxon>Actinomycetota</taxon>
        <taxon>Actinomycetes</taxon>
        <taxon>Micrococcales</taxon>
        <taxon>Microbacteriaceae</taxon>
        <taxon>Gulosibacter</taxon>
    </lineage>
</organism>
<keyword evidence="8" id="KW-0028">Amino-acid biosynthesis</keyword>
<evidence type="ECO:0000313" key="13">
    <source>
        <dbReference type="Proteomes" id="UP000274391"/>
    </source>
</evidence>
<dbReference type="GO" id="GO:0009423">
    <property type="term" value="P:chorismate biosynthetic process"/>
    <property type="evidence" value="ECO:0007669"/>
    <property type="project" value="UniProtKB-UniRule"/>
</dbReference>
<evidence type="ECO:0000256" key="2">
    <source>
        <dbReference type="ARBA" id="ARBA00004902"/>
    </source>
</evidence>
<keyword evidence="6 8" id="KW-0057">Aromatic amino acid biosynthesis</keyword>
<feature type="active site" description="Proton acceptor" evidence="8 9">
    <location>
        <position position="26"/>
    </location>
</feature>
<evidence type="ECO:0000256" key="9">
    <source>
        <dbReference type="PIRSR" id="PIRSR001399-1"/>
    </source>
</evidence>
<evidence type="ECO:0000256" key="8">
    <source>
        <dbReference type="HAMAP-Rule" id="MF_00169"/>
    </source>
</evidence>
<dbReference type="InterPro" id="IPR001874">
    <property type="entry name" value="DHquinase_II"/>
</dbReference>
<dbReference type="EC" id="4.2.1.10" evidence="5 8"/>
<gene>
    <name evidence="8 12" type="primary">aroQ</name>
    <name evidence="12" type="ORF">EG850_00475</name>
</gene>
<dbReference type="PANTHER" id="PTHR21272">
    <property type="entry name" value="CATABOLIC 3-DEHYDROQUINASE"/>
    <property type="match status" value="1"/>
</dbReference>
<dbReference type="NCBIfam" id="TIGR01088">
    <property type="entry name" value="aroQ"/>
    <property type="match status" value="1"/>
</dbReference>
<feature type="binding site" evidence="8 10">
    <location>
        <position position="83"/>
    </location>
    <ligand>
        <name>substrate</name>
    </ligand>
</feature>
<dbReference type="RefSeq" id="WP_124968760.1">
    <property type="nucleotide sequence ID" value="NZ_RQVS01000001.1"/>
</dbReference>
<dbReference type="GO" id="GO:0008652">
    <property type="term" value="P:amino acid biosynthetic process"/>
    <property type="evidence" value="ECO:0007669"/>
    <property type="project" value="UniProtKB-KW"/>
</dbReference>
<feature type="binding site" evidence="8 10">
    <location>
        <position position="114"/>
    </location>
    <ligand>
        <name>substrate</name>
    </ligand>
</feature>
<feature type="active site" description="Proton donor" evidence="8 9">
    <location>
        <position position="103"/>
    </location>
</feature>
<evidence type="ECO:0000256" key="4">
    <source>
        <dbReference type="ARBA" id="ARBA00011193"/>
    </source>
</evidence>